<gene>
    <name evidence="1" type="ORF">J2Z19_005339</name>
</gene>
<accession>A0ACC5T428</accession>
<evidence type="ECO:0000313" key="2">
    <source>
        <dbReference type="Proteomes" id="UP000823773"/>
    </source>
</evidence>
<dbReference type="Proteomes" id="UP000823773">
    <property type="component" value="Unassembled WGS sequence"/>
</dbReference>
<protein>
    <submittedName>
        <fullName evidence="1">Uncharacterized protein</fullName>
    </submittedName>
</protein>
<dbReference type="EMBL" id="JAGGJR010000011">
    <property type="protein sequence ID" value="MBP1875603.1"/>
    <property type="molecule type" value="Genomic_DNA"/>
</dbReference>
<organism evidence="1 2">
    <name type="scientific">Ensifer adhaerens</name>
    <name type="common">Sinorhizobium morelense</name>
    <dbReference type="NCBI Taxonomy" id="106592"/>
    <lineage>
        <taxon>Bacteria</taxon>
        <taxon>Pseudomonadati</taxon>
        <taxon>Pseudomonadota</taxon>
        <taxon>Alphaproteobacteria</taxon>
        <taxon>Hyphomicrobiales</taxon>
        <taxon>Rhizobiaceae</taxon>
        <taxon>Sinorhizobium/Ensifer group</taxon>
        <taxon>Ensifer</taxon>
    </lineage>
</organism>
<comment type="caution">
    <text evidence="1">The sequence shown here is derived from an EMBL/GenBank/DDBJ whole genome shotgun (WGS) entry which is preliminary data.</text>
</comment>
<evidence type="ECO:0000313" key="1">
    <source>
        <dbReference type="EMBL" id="MBP1875603.1"/>
    </source>
</evidence>
<name>A0ACC5T428_ENSAD</name>
<proteinExistence type="predicted"/>
<reference evidence="1" key="1">
    <citation type="submission" date="2021-03" db="EMBL/GenBank/DDBJ databases">
        <title>Genomic Encyclopedia of Type Strains, Phase IV (KMG-IV): sequencing the most valuable type-strain genomes for metagenomic binning, comparative biology and taxonomic classification.</title>
        <authorList>
            <person name="Goeker M."/>
        </authorList>
    </citation>
    <scope>NUCLEOTIDE SEQUENCE</scope>
    <source>
        <strain evidence="1">DSM 18131</strain>
    </source>
</reference>
<sequence>MTRANMADPQIVNKLRSGSEEQIRPCVGASHCLYRPVHCIHSPPTVRETRLPQVIERSPQAAGLAAAEVLAERGHRVALREATDRLGTRSGRESPASSRPDATQRPRLPRKSRRLARQ</sequence>
<keyword evidence="2" id="KW-1185">Reference proteome</keyword>